<evidence type="ECO:0000313" key="1">
    <source>
        <dbReference type="EMBL" id="DAD87350.1"/>
    </source>
</evidence>
<protein>
    <submittedName>
        <fullName evidence="1">Uncharacterized protein</fullName>
    </submittedName>
</protein>
<name>A0A8S5MYA3_9CAUD</name>
<accession>A0A8S5MYA3</accession>
<sequence length="40" mass="4526">MELMVVMQTILLCCRWQRLSPLPSLKICSYCPKVTASPGQ</sequence>
<organism evidence="1">
    <name type="scientific">Myoviridae sp. ctCop38</name>
    <dbReference type="NCBI Taxonomy" id="2826632"/>
    <lineage>
        <taxon>Viruses</taxon>
        <taxon>Duplodnaviria</taxon>
        <taxon>Heunggongvirae</taxon>
        <taxon>Uroviricota</taxon>
        <taxon>Caudoviricetes</taxon>
    </lineage>
</organism>
<proteinExistence type="predicted"/>
<reference evidence="1" key="1">
    <citation type="journal article" date="2021" name="Proc. Natl. Acad. Sci. U.S.A.">
        <title>A Catalog of Tens of Thousands of Viruses from Human Metagenomes Reveals Hidden Associations with Chronic Diseases.</title>
        <authorList>
            <person name="Tisza M.J."/>
            <person name="Buck C.B."/>
        </authorList>
    </citation>
    <scope>NUCLEOTIDE SEQUENCE</scope>
    <source>
        <strain evidence="1">CtCop38</strain>
    </source>
</reference>
<dbReference type="EMBL" id="BK015019">
    <property type="protein sequence ID" value="DAD87350.1"/>
    <property type="molecule type" value="Genomic_DNA"/>
</dbReference>